<accession>A0AAD9N7A3</accession>
<gene>
    <name evidence="1" type="ORF">NP493_1691g00038</name>
</gene>
<evidence type="ECO:0000313" key="1">
    <source>
        <dbReference type="EMBL" id="KAK2159772.1"/>
    </source>
</evidence>
<sequence length="43" mass="4726">MTSDLFSTPLCSTMGQGRNCSVWMAQYLCLIKGTLTTSRYVCG</sequence>
<dbReference type="AlphaFoldDB" id="A0AAD9N7A3"/>
<name>A0AAD9N7A3_RIDPI</name>
<organism evidence="1 2">
    <name type="scientific">Ridgeia piscesae</name>
    <name type="common">Tubeworm</name>
    <dbReference type="NCBI Taxonomy" id="27915"/>
    <lineage>
        <taxon>Eukaryota</taxon>
        <taxon>Metazoa</taxon>
        <taxon>Spiralia</taxon>
        <taxon>Lophotrochozoa</taxon>
        <taxon>Annelida</taxon>
        <taxon>Polychaeta</taxon>
        <taxon>Sedentaria</taxon>
        <taxon>Canalipalpata</taxon>
        <taxon>Sabellida</taxon>
        <taxon>Siboglinidae</taxon>
        <taxon>Ridgeia</taxon>
    </lineage>
</organism>
<protein>
    <submittedName>
        <fullName evidence="1">Uncharacterized protein</fullName>
    </submittedName>
</protein>
<proteinExistence type="predicted"/>
<dbReference type="EMBL" id="JAODUO010001691">
    <property type="protein sequence ID" value="KAK2159772.1"/>
    <property type="molecule type" value="Genomic_DNA"/>
</dbReference>
<comment type="caution">
    <text evidence="1">The sequence shown here is derived from an EMBL/GenBank/DDBJ whole genome shotgun (WGS) entry which is preliminary data.</text>
</comment>
<keyword evidence="2" id="KW-1185">Reference proteome</keyword>
<dbReference type="Proteomes" id="UP001209878">
    <property type="component" value="Unassembled WGS sequence"/>
</dbReference>
<evidence type="ECO:0000313" key="2">
    <source>
        <dbReference type="Proteomes" id="UP001209878"/>
    </source>
</evidence>
<reference evidence="1" key="1">
    <citation type="journal article" date="2023" name="Mol. Biol. Evol.">
        <title>Third-Generation Sequencing Reveals the Adaptive Role of the Epigenome in Three Deep-Sea Polychaetes.</title>
        <authorList>
            <person name="Perez M."/>
            <person name="Aroh O."/>
            <person name="Sun Y."/>
            <person name="Lan Y."/>
            <person name="Juniper S.K."/>
            <person name="Young C.R."/>
            <person name="Angers B."/>
            <person name="Qian P.Y."/>
        </authorList>
    </citation>
    <scope>NUCLEOTIDE SEQUENCE</scope>
    <source>
        <strain evidence="1">R07B-5</strain>
    </source>
</reference>